<feature type="domain" description="Sodium/calcium exchanger membrane region" evidence="6">
    <location>
        <begin position="13"/>
        <end position="150"/>
    </location>
</feature>
<accession>A0A917Q2A4</accession>
<proteinExistence type="predicted"/>
<feature type="transmembrane region" description="Helical" evidence="5">
    <location>
        <begin position="106"/>
        <end position="126"/>
    </location>
</feature>
<feature type="transmembrane region" description="Helical" evidence="5">
    <location>
        <begin position="43"/>
        <end position="63"/>
    </location>
</feature>
<keyword evidence="3 5" id="KW-1133">Transmembrane helix</keyword>
<gene>
    <name evidence="7" type="ORF">GCM10009304_37890</name>
</gene>
<dbReference type="EMBL" id="BMPO01000010">
    <property type="protein sequence ID" value="GGK08192.1"/>
    <property type="molecule type" value="Genomic_DNA"/>
</dbReference>
<keyword evidence="2 5" id="KW-0812">Transmembrane</keyword>
<feature type="transmembrane region" description="Helical" evidence="5">
    <location>
        <begin position="132"/>
        <end position="151"/>
    </location>
</feature>
<evidence type="ECO:0000256" key="4">
    <source>
        <dbReference type="ARBA" id="ARBA00023136"/>
    </source>
</evidence>
<evidence type="ECO:0000256" key="3">
    <source>
        <dbReference type="ARBA" id="ARBA00022989"/>
    </source>
</evidence>
<feature type="transmembrane region" description="Helical" evidence="5">
    <location>
        <begin position="281"/>
        <end position="301"/>
    </location>
</feature>
<comment type="caution">
    <text evidence="7">The sequence shown here is derived from an EMBL/GenBank/DDBJ whole genome shotgun (WGS) entry which is preliminary data.</text>
</comment>
<reference evidence="7" key="2">
    <citation type="submission" date="2020-09" db="EMBL/GenBank/DDBJ databases">
        <authorList>
            <person name="Sun Q."/>
            <person name="Ohkuma M."/>
        </authorList>
    </citation>
    <scope>NUCLEOTIDE SEQUENCE</scope>
    <source>
        <strain evidence="7">JCM 30078</strain>
    </source>
</reference>
<reference evidence="7" key="1">
    <citation type="journal article" date="2014" name="Int. J. Syst. Evol. Microbiol.">
        <title>Complete genome sequence of Corynebacterium casei LMG S-19264T (=DSM 44701T), isolated from a smear-ripened cheese.</title>
        <authorList>
            <consortium name="US DOE Joint Genome Institute (JGI-PGF)"/>
            <person name="Walter F."/>
            <person name="Albersmeier A."/>
            <person name="Kalinowski J."/>
            <person name="Ruckert C."/>
        </authorList>
    </citation>
    <scope>NUCLEOTIDE SEQUENCE</scope>
    <source>
        <strain evidence="7">JCM 30078</strain>
    </source>
</reference>
<dbReference type="Pfam" id="PF01699">
    <property type="entry name" value="Na_Ca_ex"/>
    <property type="match status" value="2"/>
</dbReference>
<feature type="domain" description="Sodium/calcium exchanger membrane region" evidence="6">
    <location>
        <begin position="185"/>
        <end position="324"/>
    </location>
</feature>
<dbReference type="GO" id="GO:0005886">
    <property type="term" value="C:plasma membrane"/>
    <property type="evidence" value="ECO:0007669"/>
    <property type="project" value="TreeGrafter"/>
</dbReference>
<protein>
    <submittedName>
        <fullName evidence="7">Sodium:calcium antiporter</fullName>
    </submittedName>
</protein>
<sequence>MSSLILSMSPSVYVYLGLGLLLMTLGAHAVIRGLIRLTSRGGGNAVAAGLIVLIVLAMPDTAVSLKATGDGLGDLAIGSVVGSGIANLFLLLGVAAVLLPLRASSFVVKQTMPAFAAAIILVWLLAEDGTLTGVDGGLLLAAFTAYCLWLARSHGQFFEDLHRLTQARVTRGNWSFLPVSIEITATLAGIALLIAGAEALTKGAVELARELGLSDLVVGLTATAGGTALPELLVCIVAALRGRPQIAIGLLIASGMINLLFVLGLSVLIAPGELSVSPNALSFDIPTVLFAGAVVMLLLAGNRIIGRVGGLILLGYYGIYVLYLALFSAGMPQFEAYRHAVVWYVVPGSLVVLSAWAVWRARRVASLNV</sequence>
<dbReference type="GO" id="GO:0006874">
    <property type="term" value="P:intracellular calcium ion homeostasis"/>
    <property type="evidence" value="ECO:0007669"/>
    <property type="project" value="TreeGrafter"/>
</dbReference>
<feature type="transmembrane region" description="Helical" evidence="5">
    <location>
        <begin position="308"/>
        <end position="329"/>
    </location>
</feature>
<evidence type="ECO:0000259" key="6">
    <source>
        <dbReference type="Pfam" id="PF01699"/>
    </source>
</evidence>
<evidence type="ECO:0000313" key="8">
    <source>
        <dbReference type="Proteomes" id="UP000635983"/>
    </source>
</evidence>
<dbReference type="InterPro" id="IPR004837">
    <property type="entry name" value="NaCa_Exmemb"/>
</dbReference>
<feature type="transmembrane region" description="Helical" evidence="5">
    <location>
        <begin position="12"/>
        <end position="31"/>
    </location>
</feature>
<dbReference type="PANTHER" id="PTHR10846:SF8">
    <property type="entry name" value="INNER MEMBRANE PROTEIN YRBG"/>
    <property type="match status" value="1"/>
</dbReference>
<keyword evidence="4 5" id="KW-0472">Membrane</keyword>
<dbReference type="GO" id="GO:0008273">
    <property type="term" value="F:calcium, potassium:sodium antiporter activity"/>
    <property type="evidence" value="ECO:0007669"/>
    <property type="project" value="TreeGrafter"/>
</dbReference>
<dbReference type="AlphaFoldDB" id="A0A917Q2A4"/>
<feature type="transmembrane region" description="Helical" evidence="5">
    <location>
        <begin position="75"/>
        <end position="99"/>
    </location>
</feature>
<dbReference type="InterPro" id="IPR044880">
    <property type="entry name" value="NCX_ion-bd_dom_sf"/>
</dbReference>
<name>A0A917Q2A4_9PSED</name>
<evidence type="ECO:0000313" key="7">
    <source>
        <dbReference type="EMBL" id="GGK08192.1"/>
    </source>
</evidence>
<feature type="transmembrane region" description="Helical" evidence="5">
    <location>
        <begin position="247"/>
        <end position="269"/>
    </location>
</feature>
<keyword evidence="8" id="KW-1185">Reference proteome</keyword>
<dbReference type="PANTHER" id="PTHR10846">
    <property type="entry name" value="SODIUM/POTASSIUM/CALCIUM EXCHANGER"/>
    <property type="match status" value="1"/>
</dbReference>
<dbReference type="Proteomes" id="UP000635983">
    <property type="component" value="Unassembled WGS sequence"/>
</dbReference>
<comment type="subcellular location">
    <subcellularLocation>
        <location evidence="1">Membrane</location>
        <topology evidence="1">Multi-pass membrane protein</topology>
    </subcellularLocation>
</comment>
<evidence type="ECO:0000256" key="5">
    <source>
        <dbReference type="SAM" id="Phobius"/>
    </source>
</evidence>
<feature type="transmembrane region" description="Helical" evidence="5">
    <location>
        <begin position="341"/>
        <end position="359"/>
    </location>
</feature>
<evidence type="ECO:0000256" key="2">
    <source>
        <dbReference type="ARBA" id="ARBA00022692"/>
    </source>
</evidence>
<evidence type="ECO:0000256" key="1">
    <source>
        <dbReference type="ARBA" id="ARBA00004141"/>
    </source>
</evidence>
<feature type="transmembrane region" description="Helical" evidence="5">
    <location>
        <begin position="172"/>
        <end position="196"/>
    </location>
</feature>
<dbReference type="InterPro" id="IPR004481">
    <property type="entry name" value="K/Na/Ca-exchanger"/>
</dbReference>
<dbReference type="Gene3D" id="1.20.1420.30">
    <property type="entry name" value="NCX, central ion-binding region"/>
    <property type="match status" value="1"/>
</dbReference>
<feature type="transmembrane region" description="Helical" evidence="5">
    <location>
        <begin position="216"/>
        <end position="240"/>
    </location>
</feature>
<organism evidence="7 8">
    <name type="scientific">Pseudomonas matsuisoli</name>
    <dbReference type="NCBI Taxonomy" id="1515666"/>
    <lineage>
        <taxon>Bacteria</taxon>
        <taxon>Pseudomonadati</taxon>
        <taxon>Pseudomonadota</taxon>
        <taxon>Gammaproteobacteria</taxon>
        <taxon>Pseudomonadales</taxon>
        <taxon>Pseudomonadaceae</taxon>
        <taxon>Pseudomonas</taxon>
    </lineage>
</organism>
<dbReference type="GO" id="GO:0005262">
    <property type="term" value="F:calcium channel activity"/>
    <property type="evidence" value="ECO:0007669"/>
    <property type="project" value="TreeGrafter"/>
</dbReference>